<feature type="domain" description="Alpha-L-rhamnosidase C-terminal" evidence="3">
    <location>
        <begin position="703"/>
        <end position="772"/>
    </location>
</feature>
<dbReference type="KEGG" id="cheb:HH215_05770"/>
<gene>
    <name evidence="4" type="ORF">HH215_05770</name>
</gene>
<evidence type="ECO:0000313" key="5">
    <source>
        <dbReference type="Proteomes" id="UP000502248"/>
    </source>
</evidence>
<feature type="domain" description="Alpha-L-rhamnosidase six-hairpin glycosidase" evidence="2">
    <location>
        <begin position="369"/>
        <end position="631"/>
    </location>
</feature>
<organism evidence="4 5">
    <name type="scientific">Cohnella herbarum</name>
    <dbReference type="NCBI Taxonomy" id="2728023"/>
    <lineage>
        <taxon>Bacteria</taxon>
        <taxon>Bacillati</taxon>
        <taxon>Bacillota</taxon>
        <taxon>Bacilli</taxon>
        <taxon>Bacillales</taxon>
        <taxon>Paenibacillaceae</taxon>
        <taxon>Cohnella</taxon>
    </lineage>
</organism>
<dbReference type="SUPFAM" id="SSF48208">
    <property type="entry name" value="Six-hairpin glycosidases"/>
    <property type="match status" value="1"/>
</dbReference>
<accession>A0A7Z2VGV2</accession>
<dbReference type="InterPro" id="IPR013737">
    <property type="entry name" value="Bac_rhamnosid_N"/>
</dbReference>
<dbReference type="PANTHER" id="PTHR34987">
    <property type="entry name" value="C, PUTATIVE (AFU_ORTHOLOGUE AFUA_3G02880)-RELATED"/>
    <property type="match status" value="1"/>
</dbReference>
<name>A0A7Z2VGV2_9BACL</name>
<evidence type="ECO:0008006" key="6">
    <source>
        <dbReference type="Google" id="ProtNLM"/>
    </source>
</evidence>
<evidence type="ECO:0000259" key="1">
    <source>
        <dbReference type="Pfam" id="PF08531"/>
    </source>
</evidence>
<dbReference type="Proteomes" id="UP000502248">
    <property type="component" value="Chromosome"/>
</dbReference>
<dbReference type="InterPro" id="IPR035396">
    <property type="entry name" value="Bac_rhamnosid6H"/>
</dbReference>
<dbReference type="InterPro" id="IPR008979">
    <property type="entry name" value="Galactose-bd-like_sf"/>
</dbReference>
<keyword evidence="5" id="KW-1185">Reference proteome</keyword>
<dbReference type="AlphaFoldDB" id="A0A7Z2VGV2"/>
<dbReference type="EMBL" id="CP051680">
    <property type="protein sequence ID" value="QJD82735.1"/>
    <property type="molecule type" value="Genomic_DNA"/>
</dbReference>
<proteinExistence type="predicted"/>
<evidence type="ECO:0000313" key="4">
    <source>
        <dbReference type="EMBL" id="QJD82735.1"/>
    </source>
</evidence>
<dbReference type="SUPFAM" id="SSF49785">
    <property type="entry name" value="Galactose-binding domain-like"/>
    <property type="match status" value="1"/>
</dbReference>
<evidence type="ECO:0000259" key="3">
    <source>
        <dbReference type="Pfam" id="PF17390"/>
    </source>
</evidence>
<dbReference type="GO" id="GO:0005975">
    <property type="term" value="P:carbohydrate metabolic process"/>
    <property type="evidence" value="ECO:0007669"/>
    <property type="project" value="InterPro"/>
</dbReference>
<dbReference type="InterPro" id="IPR035398">
    <property type="entry name" value="Bac_rhamnosid_C"/>
</dbReference>
<dbReference type="Gene3D" id="1.50.10.10">
    <property type="match status" value="1"/>
</dbReference>
<dbReference type="Pfam" id="PF08531">
    <property type="entry name" value="Bac_rhamnosid_N"/>
    <property type="match status" value="1"/>
</dbReference>
<dbReference type="RefSeq" id="WP_169279031.1">
    <property type="nucleotide sequence ID" value="NZ_CP051680.1"/>
</dbReference>
<dbReference type="Gene3D" id="2.60.120.260">
    <property type="entry name" value="Galactose-binding domain-like"/>
    <property type="match status" value="2"/>
</dbReference>
<evidence type="ECO:0000259" key="2">
    <source>
        <dbReference type="Pfam" id="PF17389"/>
    </source>
</evidence>
<dbReference type="Gene3D" id="2.60.420.10">
    <property type="entry name" value="Maltose phosphorylase, domain 3"/>
    <property type="match status" value="1"/>
</dbReference>
<dbReference type="Pfam" id="PF17390">
    <property type="entry name" value="Bac_rhamnosid_C"/>
    <property type="match status" value="1"/>
</dbReference>
<reference evidence="4 5" key="1">
    <citation type="submission" date="2020-04" db="EMBL/GenBank/DDBJ databases">
        <title>Genome sequencing of novel species.</title>
        <authorList>
            <person name="Heo J."/>
            <person name="Kim S.-J."/>
            <person name="Kim J.-S."/>
            <person name="Hong S.-B."/>
            <person name="Kwon S.-W."/>
        </authorList>
    </citation>
    <scope>NUCLEOTIDE SEQUENCE [LARGE SCALE GENOMIC DNA]</scope>
    <source>
        <strain evidence="4 5">MFER-1</strain>
    </source>
</reference>
<sequence>MMKIREEDQTWSAQWIWAQKKDGSNPTASRIVYFRREFHLPPSRKCRLVVDVSANSRYRLYLNGESVAFGPCRGDRWTQYYETVDLSSKLKEGRNVLAAKVLHYGEDDTKPFAIISAPAGAFLLQGNLYAEDDLLEELSTNDSWRCLRDEAVVFQPQPLTVTGGLERVDGGLLPHGWERVDYDDTRWSPVEATGESPNPGTYGIVGVWPLAPRPIPLMFERSRSFTRMVRSEGIQEDLHLRNFASGGSRLVLPARSKVSLELDAGELVNGFLRVATDGGRGSEIRFLCSESYVDSEGRKGNRNDHVGKTLCGGTDSYRVGGADTFGSEEYETFQFRTFRFVRLDIEVAEVPLTLRSFDYRETGYPLETKASFECSDETFAPMWDISVRTLQRCMYETYVDCPYYEQLQYIMDTRLQALFTYCVGGDDRLARKAIDDFHKSMLPNGLLQSRFPSNETQIIPGFALHWIMMVHDHYAFWGDATLVRRYRPTIDAVLDWFERSVTEDELVGPVPNRYWSYVDWVREWEGSHGVPAPGKPLPLTVYNFMYAEALHQAAILNEATGRTDTGTEYRKRARRTIDAVIRHCWSEERALFQDAPSLEQYSQHAQLWAILANAVEGEEAMRLAENMLADDSLAKVSYAMAFFLFRAVSNAGIYDRTFGMWELWREQIGLGLTTWLEDPVTQRSDCHGWGAAPLYECTSEFLGVKPGAPGYARIVIQPRIGPLTWAKGGASTPHGVVNVTWDIDARSGKFRLLASGLRGIPTELRLPDGTMRRFEETDEINVVVELKGKG</sequence>
<feature type="domain" description="Bacterial alpha-L-rhamnosidase N-terminal" evidence="1">
    <location>
        <begin position="52"/>
        <end position="192"/>
    </location>
</feature>
<dbReference type="InterPro" id="IPR012341">
    <property type="entry name" value="6hp_glycosidase-like_sf"/>
</dbReference>
<dbReference type="InterPro" id="IPR008928">
    <property type="entry name" value="6-hairpin_glycosidase_sf"/>
</dbReference>
<dbReference type="PANTHER" id="PTHR34987:SF2">
    <property type="entry name" value="B, PUTATIVE (AFU_ORTHOLOGUE AFUA_7G05040)-RELATED"/>
    <property type="match status" value="1"/>
</dbReference>
<protein>
    <recommendedName>
        <fullName evidence="6">Alpha-L-rhamnosidase</fullName>
    </recommendedName>
</protein>
<dbReference type="Pfam" id="PF17389">
    <property type="entry name" value="Bac_rhamnosid6H"/>
    <property type="match status" value="1"/>
</dbReference>